<dbReference type="Proteomes" id="UP000035352">
    <property type="component" value="Chromosome"/>
</dbReference>
<keyword evidence="2" id="KW-0238">DNA-binding</keyword>
<dbReference type="InterPro" id="IPR058245">
    <property type="entry name" value="NreC/VraR/RcsB-like_REC"/>
</dbReference>
<dbReference type="PRINTS" id="PR00038">
    <property type="entry name" value="HTHLUXR"/>
</dbReference>
<dbReference type="InterPro" id="IPR001789">
    <property type="entry name" value="Sig_transdc_resp-reg_receiver"/>
</dbReference>
<dbReference type="CDD" id="cd17535">
    <property type="entry name" value="REC_NarL-like"/>
    <property type="match status" value="1"/>
</dbReference>
<dbReference type="KEGG" id="pbh:AAW51_0425"/>
<dbReference type="SUPFAM" id="SSF52172">
    <property type="entry name" value="CheY-like"/>
    <property type="match status" value="1"/>
</dbReference>
<dbReference type="GO" id="GO:0006355">
    <property type="term" value="P:regulation of DNA-templated transcription"/>
    <property type="evidence" value="ECO:0007669"/>
    <property type="project" value="InterPro"/>
</dbReference>
<dbReference type="Pfam" id="PF00072">
    <property type="entry name" value="Response_reg"/>
    <property type="match status" value="1"/>
</dbReference>
<feature type="domain" description="Response regulatory" evidence="5">
    <location>
        <begin position="12"/>
        <end position="129"/>
    </location>
</feature>
<dbReference type="InterPro" id="IPR000792">
    <property type="entry name" value="Tscrpt_reg_LuxR_C"/>
</dbReference>
<evidence type="ECO:0000313" key="7">
    <source>
        <dbReference type="Proteomes" id="UP000035352"/>
    </source>
</evidence>
<feature type="domain" description="HTH luxR-type" evidence="4">
    <location>
        <begin position="151"/>
        <end position="216"/>
    </location>
</feature>
<keyword evidence="7" id="KW-1185">Reference proteome</keyword>
<dbReference type="PROSITE" id="PS00622">
    <property type="entry name" value="HTH_LUXR_1"/>
    <property type="match status" value="1"/>
</dbReference>
<dbReference type="GO" id="GO:0000160">
    <property type="term" value="P:phosphorelay signal transduction system"/>
    <property type="evidence" value="ECO:0007669"/>
    <property type="project" value="InterPro"/>
</dbReference>
<dbReference type="PROSITE" id="PS50043">
    <property type="entry name" value="HTH_LUXR_2"/>
    <property type="match status" value="1"/>
</dbReference>
<dbReference type="SUPFAM" id="SSF46894">
    <property type="entry name" value="C-terminal effector domain of the bipartite response regulators"/>
    <property type="match status" value="1"/>
</dbReference>
<dbReference type="Pfam" id="PF00196">
    <property type="entry name" value="GerE"/>
    <property type="match status" value="1"/>
</dbReference>
<dbReference type="SMART" id="SM00421">
    <property type="entry name" value="HTH_LUXR"/>
    <property type="match status" value="1"/>
</dbReference>
<dbReference type="RefSeq" id="WP_238947734.1">
    <property type="nucleotide sequence ID" value="NZ_CP011371.1"/>
</dbReference>
<dbReference type="EMBL" id="CP011371">
    <property type="protein sequence ID" value="AKJ27116.1"/>
    <property type="molecule type" value="Genomic_DNA"/>
</dbReference>
<dbReference type="PANTHER" id="PTHR43214:SF43">
    <property type="entry name" value="TWO-COMPONENT RESPONSE REGULATOR"/>
    <property type="match status" value="1"/>
</dbReference>
<reference evidence="6 7" key="1">
    <citation type="submission" date="2015-05" db="EMBL/GenBank/DDBJ databases">
        <authorList>
            <person name="Tang B."/>
            <person name="Yu Y."/>
        </authorList>
    </citation>
    <scope>NUCLEOTIDE SEQUENCE [LARGE SCALE GENOMIC DNA]</scope>
    <source>
        <strain evidence="6 7">DSM 7029</strain>
    </source>
</reference>
<dbReference type="InterPro" id="IPR011006">
    <property type="entry name" value="CheY-like_superfamily"/>
</dbReference>
<evidence type="ECO:0000256" key="2">
    <source>
        <dbReference type="ARBA" id="ARBA00023125"/>
    </source>
</evidence>
<keyword evidence="1 3" id="KW-0597">Phosphoprotein</keyword>
<dbReference type="SMART" id="SM00448">
    <property type="entry name" value="REC"/>
    <property type="match status" value="1"/>
</dbReference>
<name>A0A0G3BIB6_9BURK</name>
<evidence type="ECO:0000259" key="4">
    <source>
        <dbReference type="PROSITE" id="PS50043"/>
    </source>
</evidence>
<dbReference type="InterPro" id="IPR016032">
    <property type="entry name" value="Sig_transdc_resp-reg_C-effctor"/>
</dbReference>
<organism evidence="6 7">
    <name type="scientific">Caldimonas brevitalea</name>
    <dbReference type="NCBI Taxonomy" id="413882"/>
    <lineage>
        <taxon>Bacteria</taxon>
        <taxon>Pseudomonadati</taxon>
        <taxon>Pseudomonadota</taxon>
        <taxon>Betaproteobacteria</taxon>
        <taxon>Burkholderiales</taxon>
        <taxon>Sphaerotilaceae</taxon>
        <taxon>Caldimonas</taxon>
    </lineage>
</organism>
<evidence type="ECO:0000259" key="5">
    <source>
        <dbReference type="PROSITE" id="PS50110"/>
    </source>
</evidence>
<gene>
    <name evidence="6" type="ORF">AAW51_0425</name>
</gene>
<dbReference type="AlphaFoldDB" id="A0A0G3BIB6"/>
<dbReference type="Gene3D" id="3.40.50.2300">
    <property type="match status" value="1"/>
</dbReference>
<feature type="modified residue" description="4-aspartylphosphate" evidence="3">
    <location>
        <position position="62"/>
    </location>
</feature>
<sequence>MEGENVAVHAIKVLIADDHPLIVEGLVSALKRHGIECVGEALKASEVLPKFKASRPDVVLLDVRFGEGQPSGLEVARDLLARHPDARIAFYSQFDQDELVKEAYRLGGMSFVTKNAPVDVLANAIRQVHAGQLFFATDIAQRLALLNVRGDESPQARLDARELEVFKRMALGLTNVEIAEELSLSPKTISNVSQAIKERLGVHRPAEITRLAVRHMLIAP</sequence>
<evidence type="ECO:0000313" key="6">
    <source>
        <dbReference type="EMBL" id="AKJ27116.1"/>
    </source>
</evidence>
<protein>
    <submittedName>
        <fullName evidence="6">Two-component response regulator</fullName>
    </submittedName>
</protein>
<dbReference type="InterPro" id="IPR039420">
    <property type="entry name" value="WalR-like"/>
</dbReference>
<accession>A0A0G3BIB6</accession>
<proteinExistence type="predicted"/>
<dbReference type="PROSITE" id="PS50110">
    <property type="entry name" value="RESPONSE_REGULATORY"/>
    <property type="match status" value="1"/>
</dbReference>
<dbReference type="CDD" id="cd06170">
    <property type="entry name" value="LuxR_C_like"/>
    <property type="match status" value="1"/>
</dbReference>
<dbReference type="STRING" id="413882.AAW51_0425"/>
<evidence type="ECO:0000256" key="3">
    <source>
        <dbReference type="PROSITE-ProRule" id="PRU00169"/>
    </source>
</evidence>
<dbReference type="PANTHER" id="PTHR43214">
    <property type="entry name" value="TWO-COMPONENT RESPONSE REGULATOR"/>
    <property type="match status" value="1"/>
</dbReference>
<evidence type="ECO:0000256" key="1">
    <source>
        <dbReference type="ARBA" id="ARBA00022553"/>
    </source>
</evidence>
<dbReference type="GO" id="GO:0003677">
    <property type="term" value="F:DNA binding"/>
    <property type="evidence" value="ECO:0007669"/>
    <property type="project" value="UniProtKB-KW"/>
</dbReference>